<dbReference type="InterPro" id="IPR002197">
    <property type="entry name" value="HTH_Fis"/>
</dbReference>
<dbReference type="RefSeq" id="WP_227755460.1">
    <property type="nucleotide sequence ID" value="NZ_JAOSHN010000006.1"/>
</dbReference>
<proteinExistence type="predicted"/>
<name>A0A9J6QWF6_9FIRM</name>
<evidence type="ECO:0000259" key="6">
    <source>
        <dbReference type="PROSITE" id="PS50045"/>
    </source>
</evidence>
<dbReference type="Gene3D" id="1.10.8.60">
    <property type="match status" value="1"/>
</dbReference>
<dbReference type="SUPFAM" id="SSF52540">
    <property type="entry name" value="P-loop containing nucleoside triphosphate hydrolases"/>
    <property type="match status" value="1"/>
</dbReference>
<dbReference type="InterPro" id="IPR025944">
    <property type="entry name" value="Sigma_54_int_dom_CS"/>
</dbReference>
<sequence length="490" mass="55773">MTLEENAMKKEKKITYFGLTLEECKNVFDAIDGLVVIDHKGIIKYLSPDLFDALEELYGIELPQKVVGKSIHEIHPTSKISSAFAKEEQQEAYFYLSDGFISVARIKPVYDHGQIAGAIDYDLFTDSWQLQSFAEKLETVLNGTIMTKNKGFGNVSEFYNKKKESKYMVADIIGKSLAIERIRQKIYNLVESDSTVLITGESGVGKEVVAQAIHSSSMRSRFPMVEVNCASIPEHLFESELFGYEEGSFTGAARGGRQGRFQMADKGTIFLDEIDQIPYHMQPKLLRVLQEKEVVTVGGKKIKIDIRIISATNKDLKKLVEEGLFREDLYYRLDVINMEIPPLRQRTEDIPLLAQAHIQRLNPILNKAIIGITQEAADILKEYDWPGNIRELFNAIERAMNECSGDTLESKHFKELNIARLKEFIVDEPMEAKENLLGKLMDDTEKRILEKALKLNDWNITATAEFLGISRPSLHYKIKKYNLSKKDDRG</sequence>
<dbReference type="PANTHER" id="PTHR32071:SF57">
    <property type="entry name" value="C4-DICARBOXYLATE TRANSPORT TRANSCRIPTIONAL REGULATORY PROTEIN DCTD"/>
    <property type="match status" value="1"/>
</dbReference>
<dbReference type="PROSITE" id="PS00688">
    <property type="entry name" value="SIGMA54_INTERACT_3"/>
    <property type="match status" value="1"/>
</dbReference>
<keyword evidence="5" id="KW-0804">Transcription</keyword>
<dbReference type="SUPFAM" id="SSF46689">
    <property type="entry name" value="Homeodomain-like"/>
    <property type="match status" value="1"/>
</dbReference>
<dbReference type="InterPro" id="IPR025662">
    <property type="entry name" value="Sigma_54_int_dom_ATP-bd_1"/>
</dbReference>
<keyword evidence="4" id="KW-0238">DNA-binding</keyword>
<dbReference type="InterPro" id="IPR003593">
    <property type="entry name" value="AAA+_ATPase"/>
</dbReference>
<accession>A0A9J6QWF6</accession>
<dbReference type="InterPro" id="IPR058031">
    <property type="entry name" value="AAA_lid_NorR"/>
</dbReference>
<dbReference type="PROSITE" id="PS50045">
    <property type="entry name" value="SIGMA54_INTERACT_4"/>
    <property type="match status" value="1"/>
</dbReference>
<dbReference type="AlphaFoldDB" id="A0A9J6QWF6"/>
<dbReference type="Gene3D" id="1.10.10.60">
    <property type="entry name" value="Homeodomain-like"/>
    <property type="match status" value="1"/>
</dbReference>
<dbReference type="InterPro" id="IPR009057">
    <property type="entry name" value="Homeodomain-like_sf"/>
</dbReference>
<evidence type="ECO:0000256" key="5">
    <source>
        <dbReference type="ARBA" id="ARBA00023163"/>
    </source>
</evidence>
<evidence type="ECO:0000313" key="8">
    <source>
        <dbReference type="Proteomes" id="UP001065549"/>
    </source>
</evidence>
<protein>
    <submittedName>
        <fullName evidence="7">Sigma 54-interacting transcriptional regulator</fullName>
    </submittedName>
</protein>
<dbReference type="Gene3D" id="3.40.50.300">
    <property type="entry name" value="P-loop containing nucleotide triphosphate hydrolases"/>
    <property type="match status" value="1"/>
</dbReference>
<dbReference type="PRINTS" id="PR01590">
    <property type="entry name" value="HTHFIS"/>
</dbReference>
<dbReference type="Pfam" id="PF00158">
    <property type="entry name" value="Sigma54_activat"/>
    <property type="match status" value="1"/>
</dbReference>
<dbReference type="PROSITE" id="PS00675">
    <property type="entry name" value="SIGMA54_INTERACT_1"/>
    <property type="match status" value="1"/>
</dbReference>
<gene>
    <name evidence="7" type="ORF">OBO34_15010</name>
</gene>
<dbReference type="InterPro" id="IPR000014">
    <property type="entry name" value="PAS"/>
</dbReference>
<dbReference type="Proteomes" id="UP001065549">
    <property type="component" value="Unassembled WGS sequence"/>
</dbReference>
<feature type="domain" description="Sigma-54 factor interaction" evidence="6">
    <location>
        <begin position="172"/>
        <end position="401"/>
    </location>
</feature>
<dbReference type="CDD" id="cd00130">
    <property type="entry name" value="PAS"/>
    <property type="match status" value="1"/>
</dbReference>
<evidence type="ECO:0000256" key="1">
    <source>
        <dbReference type="ARBA" id="ARBA00022741"/>
    </source>
</evidence>
<evidence type="ECO:0000256" key="3">
    <source>
        <dbReference type="ARBA" id="ARBA00023015"/>
    </source>
</evidence>
<keyword evidence="3" id="KW-0805">Transcription regulation</keyword>
<keyword evidence="1" id="KW-0547">Nucleotide-binding</keyword>
<dbReference type="Gene3D" id="3.30.450.20">
    <property type="entry name" value="PAS domain"/>
    <property type="match status" value="1"/>
</dbReference>
<dbReference type="Pfam" id="PF02954">
    <property type="entry name" value="HTH_8"/>
    <property type="match status" value="1"/>
</dbReference>
<dbReference type="PROSITE" id="PS00676">
    <property type="entry name" value="SIGMA54_INTERACT_2"/>
    <property type="match status" value="1"/>
</dbReference>
<dbReference type="SMART" id="SM00382">
    <property type="entry name" value="AAA"/>
    <property type="match status" value="1"/>
</dbReference>
<dbReference type="InterPro" id="IPR027417">
    <property type="entry name" value="P-loop_NTPase"/>
</dbReference>
<evidence type="ECO:0000313" key="7">
    <source>
        <dbReference type="EMBL" id="MCU7379654.1"/>
    </source>
</evidence>
<dbReference type="GO" id="GO:0006355">
    <property type="term" value="P:regulation of DNA-templated transcription"/>
    <property type="evidence" value="ECO:0007669"/>
    <property type="project" value="InterPro"/>
</dbReference>
<evidence type="ECO:0000256" key="2">
    <source>
        <dbReference type="ARBA" id="ARBA00022840"/>
    </source>
</evidence>
<dbReference type="CDD" id="cd00009">
    <property type="entry name" value="AAA"/>
    <property type="match status" value="1"/>
</dbReference>
<keyword evidence="2" id="KW-0067">ATP-binding</keyword>
<dbReference type="InterPro" id="IPR025943">
    <property type="entry name" value="Sigma_54_int_dom_ATP-bd_2"/>
</dbReference>
<dbReference type="Pfam" id="PF25601">
    <property type="entry name" value="AAA_lid_14"/>
    <property type="match status" value="1"/>
</dbReference>
<dbReference type="InterPro" id="IPR002078">
    <property type="entry name" value="Sigma_54_int"/>
</dbReference>
<organism evidence="7 8">
    <name type="scientific">Hominibacterium faecale</name>
    <dbReference type="NCBI Taxonomy" id="2839743"/>
    <lineage>
        <taxon>Bacteria</taxon>
        <taxon>Bacillati</taxon>
        <taxon>Bacillota</taxon>
        <taxon>Clostridia</taxon>
        <taxon>Peptostreptococcales</taxon>
        <taxon>Anaerovoracaceae</taxon>
        <taxon>Hominibacterium</taxon>
    </lineage>
</organism>
<dbReference type="PANTHER" id="PTHR32071">
    <property type="entry name" value="TRANSCRIPTIONAL REGULATORY PROTEIN"/>
    <property type="match status" value="1"/>
</dbReference>
<reference evidence="7" key="1">
    <citation type="submission" date="2022-09" db="EMBL/GenBank/DDBJ databases">
        <title>Culturomic study of gut microbiota in children with autism spectrum disorder.</title>
        <authorList>
            <person name="Efimov B.A."/>
            <person name="Chaplin A.V."/>
            <person name="Sokolova S.R."/>
            <person name="Pikina A.P."/>
            <person name="Korzhanova M."/>
            <person name="Belova V."/>
            <person name="Korostin D."/>
        </authorList>
    </citation>
    <scope>NUCLEOTIDE SEQUENCE</scope>
    <source>
        <strain evidence="7">ASD5510</strain>
    </source>
</reference>
<dbReference type="FunFam" id="3.40.50.300:FF:000006">
    <property type="entry name" value="DNA-binding transcriptional regulator NtrC"/>
    <property type="match status" value="1"/>
</dbReference>
<evidence type="ECO:0000256" key="4">
    <source>
        <dbReference type="ARBA" id="ARBA00023125"/>
    </source>
</evidence>
<dbReference type="EMBL" id="JAOSHN010000006">
    <property type="protein sequence ID" value="MCU7379654.1"/>
    <property type="molecule type" value="Genomic_DNA"/>
</dbReference>
<dbReference type="GO" id="GO:0005524">
    <property type="term" value="F:ATP binding"/>
    <property type="evidence" value="ECO:0007669"/>
    <property type="project" value="UniProtKB-KW"/>
</dbReference>
<dbReference type="GO" id="GO:0043565">
    <property type="term" value="F:sequence-specific DNA binding"/>
    <property type="evidence" value="ECO:0007669"/>
    <property type="project" value="InterPro"/>
</dbReference>
<keyword evidence="8" id="KW-1185">Reference proteome</keyword>
<comment type="caution">
    <text evidence="7">The sequence shown here is derived from an EMBL/GenBank/DDBJ whole genome shotgun (WGS) entry which is preliminary data.</text>
</comment>